<organism evidence="4 5">
    <name type="scientific">Linum trigynum</name>
    <dbReference type="NCBI Taxonomy" id="586398"/>
    <lineage>
        <taxon>Eukaryota</taxon>
        <taxon>Viridiplantae</taxon>
        <taxon>Streptophyta</taxon>
        <taxon>Embryophyta</taxon>
        <taxon>Tracheophyta</taxon>
        <taxon>Spermatophyta</taxon>
        <taxon>Magnoliopsida</taxon>
        <taxon>eudicotyledons</taxon>
        <taxon>Gunneridae</taxon>
        <taxon>Pentapetalae</taxon>
        <taxon>rosids</taxon>
        <taxon>fabids</taxon>
        <taxon>Malpighiales</taxon>
        <taxon>Linaceae</taxon>
        <taxon>Linum</taxon>
    </lineage>
</organism>
<reference evidence="4 5" key="1">
    <citation type="submission" date="2024-04" db="EMBL/GenBank/DDBJ databases">
        <authorList>
            <person name="Fracassetti M."/>
        </authorList>
    </citation>
    <scope>NUCLEOTIDE SEQUENCE [LARGE SCALE GENOMIC DNA]</scope>
</reference>
<evidence type="ECO:0000259" key="3">
    <source>
        <dbReference type="PROSITE" id="PS50158"/>
    </source>
</evidence>
<dbReference type="Pfam" id="PF14111">
    <property type="entry name" value="DUF4283"/>
    <property type="match status" value="1"/>
</dbReference>
<dbReference type="GO" id="GO:0003676">
    <property type="term" value="F:nucleic acid binding"/>
    <property type="evidence" value="ECO:0007669"/>
    <property type="project" value="InterPro"/>
</dbReference>
<dbReference type="AlphaFoldDB" id="A0AAV2CAP4"/>
<name>A0AAV2CAP4_9ROSI</name>
<dbReference type="PANTHER" id="PTHR31286:SF99">
    <property type="entry name" value="DUF4283 DOMAIN-CONTAINING PROTEIN"/>
    <property type="match status" value="1"/>
</dbReference>
<dbReference type="InterPro" id="IPR040256">
    <property type="entry name" value="At4g02000-like"/>
</dbReference>
<dbReference type="EMBL" id="OZ034813">
    <property type="protein sequence ID" value="CAL1353575.1"/>
    <property type="molecule type" value="Genomic_DNA"/>
</dbReference>
<feature type="region of interest" description="Disordered" evidence="2">
    <location>
        <begin position="1"/>
        <end position="42"/>
    </location>
</feature>
<keyword evidence="1" id="KW-0479">Metal-binding</keyword>
<feature type="compositionally biased region" description="Basic and acidic residues" evidence="2">
    <location>
        <begin position="374"/>
        <end position="406"/>
    </location>
</feature>
<accession>A0AAV2CAP4</accession>
<gene>
    <name evidence="4" type="ORF">LTRI10_LOCUS1469</name>
</gene>
<feature type="region of interest" description="Disordered" evidence="2">
    <location>
        <begin position="318"/>
        <end position="406"/>
    </location>
</feature>
<feature type="domain" description="CCHC-type" evidence="3">
    <location>
        <begin position="294"/>
        <end position="307"/>
    </location>
</feature>
<sequence length="406" mass="45171">MALNSLEALPATDLNPSGRPPDTSHPSTGSNETEMIATPCSNPQDLSSIVNDTEMVVDPAPQKDSPTLSTTIMSLSYANVVAGASNEALQKNDTWTPVGEHDLITGSFNGEPELKISKGFKEKLCVSWQRTLVVRVLSLNISFLTFSNKIRNLWRPTGGMEIMALGQECFLIKLSNDADYFRALTEGPWVIFDHYLVFFQWTPEFRLTDALPRSMVVWIQFPAFPVHFYHKEILFTLGNMVGRAIKLDFHTQHQQRAKFARMAVELDLSKPLVTRIRLDGKWQYIEYENLPTCCFECGKIGHTSVSCSTLAEKSSQPVAGEMVSAQRNATATPPEDRTGFGPWMQVTRRSRRGTRAVEKGNASEIPGESGSNGKDGKGKVLQKNKESLVEQKKEINQRKETGKNGA</sequence>
<evidence type="ECO:0000313" key="5">
    <source>
        <dbReference type="Proteomes" id="UP001497516"/>
    </source>
</evidence>
<evidence type="ECO:0000313" key="4">
    <source>
        <dbReference type="EMBL" id="CAL1353575.1"/>
    </source>
</evidence>
<dbReference type="Proteomes" id="UP001497516">
    <property type="component" value="Chromosome 1"/>
</dbReference>
<evidence type="ECO:0000256" key="1">
    <source>
        <dbReference type="PROSITE-ProRule" id="PRU00047"/>
    </source>
</evidence>
<dbReference type="PANTHER" id="PTHR31286">
    <property type="entry name" value="GLYCINE-RICH CELL WALL STRUCTURAL PROTEIN 1.8-LIKE"/>
    <property type="match status" value="1"/>
</dbReference>
<protein>
    <recommendedName>
        <fullName evidence="3">CCHC-type domain-containing protein</fullName>
    </recommendedName>
</protein>
<dbReference type="InterPro" id="IPR001878">
    <property type="entry name" value="Znf_CCHC"/>
</dbReference>
<dbReference type="InterPro" id="IPR025558">
    <property type="entry name" value="DUF4283"/>
</dbReference>
<keyword evidence="1" id="KW-0862">Zinc</keyword>
<keyword evidence="5" id="KW-1185">Reference proteome</keyword>
<dbReference type="GO" id="GO:0008270">
    <property type="term" value="F:zinc ion binding"/>
    <property type="evidence" value="ECO:0007669"/>
    <property type="project" value="UniProtKB-KW"/>
</dbReference>
<dbReference type="PROSITE" id="PS50158">
    <property type="entry name" value="ZF_CCHC"/>
    <property type="match status" value="1"/>
</dbReference>
<feature type="compositionally biased region" description="Polar residues" evidence="2">
    <location>
        <begin position="24"/>
        <end position="42"/>
    </location>
</feature>
<evidence type="ECO:0000256" key="2">
    <source>
        <dbReference type="SAM" id="MobiDB-lite"/>
    </source>
</evidence>
<proteinExistence type="predicted"/>
<keyword evidence="1" id="KW-0863">Zinc-finger</keyword>